<feature type="compositionally biased region" description="Basic and acidic residues" evidence="1">
    <location>
        <begin position="160"/>
        <end position="204"/>
    </location>
</feature>
<dbReference type="SMART" id="SM00248">
    <property type="entry name" value="ANK"/>
    <property type="match status" value="3"/>
</dbReference>
<dbReference type="InterPro" id="IPR036869">
    <property type="entry name" value="J_dom_sf"/>
</dbReference>
<sequence length="518" mass="58304">MVRQATVSAAYATLGLQQGATLDNVKTAYKQLALKNHPDKNPGNEDATAQFQKLSEAYNILLKHLDSSSPPRRHYYPCGHSVHSDEDLSDDYDEYWYDPSNDDYDDYYDSDEEEEDMAFYMFLFSELLRGRSNRYSAQTFRSRYAHRPATPETEEQYQARLEKTRHAQEEAEARRARENADRRAAQERERQQERNEAAQRQKEKSRSKKQKEKVSREQAKTAAQNRQQRAQTLRSAAFTAIRQGDAERVKKAVWEDNVDPAGGEVKIGCETYVCKLPDDPKESMLHISATKGDASLIQWLDAHSADPEERNSQGFTAFHIALQLGHVVVLKYFYETYDPKLEESTAVYDAPPSRPLLHLALDSAEPEVVWMVLDKGLAPSQDIRDAWALLSSNVKEANSLSCAALHKDSRLREEMRNLLASFGGFTPPRTPNVTVGSIAKSPSLTSPRSDMINPSSSHDGDTNAKLGKEHSTMRPTAPREPTEQGESGTTQSDKPFGGRGRGRGRGYGRGWARGRGRG</sequence>
<organism evidence="3 4">
    <name type="scientific">Coniophora puteana (strain RWD-64-598)</name>
    <name type="common">Brown rot fungus</name>
    <dbReference type="NCBI Taxonomy" id="741705"/>
    <lineage>
        <taxon>Eukaryota</taxon>
        <taxon>Fungi</taxon>
        <taxon>Dikarya</taxon>
        <taxon>Basidiomycota</taxon>
        <taxon>Agaricomycotina</taxon>
        <taxon>Agaricomycetes</taxon>
        <taxon>Agaricomycetidae</taxon>
        <taxon>Boletales</taxon>
        <taxon>Coniophorineae</taxon>
        <taxon>Coniophoraceae</taxon>
        <taxon>Coniophora</taxon>
    </lineage>
</organism>
<dbReference type="OMA" id="DFYMFLF"/>
<keyword evidence="4" id="KW-1185">Reference proteome</keyword>
<dbReference type="PRINTS" id="PR00625">
    <property type="entry name" value="JDOMAIN"/>
</dbReference>
<dbReference type="InterPro" id="IPR036770">
    <property type="entry name" value="Ankyrin_rpt-contain_sf"/>
</dbReference>
<gene>
    <name evidence="3" type="ORF">CONPUDRAFT_87594</name>
</gene>
<dbReference type="Gene3D" id="1.25.40.20">
    <property type="entry name" value="Ankyrin repeat-containing domain"/>
    <property type="match status" value="1"/>
</dbReference>
<dbReference type="PROSITE" id="PS50076">
    <property type="entry name" value="DNAJ_2"/>
    <property type="match status" value="1"/>
</dbReference>
<dbReference type="RefSeq" id="XP_007764698.1">
    <property type="nucleotide sequence ID" value="XM_007766508.1"/>
</dbReference>
<evidence type="ECO:0000259" key="2">
    <source>
        <dbReference type="PROSITE" id="PS50076"/>
    </source>
</evidence>
<comment type="caution">
    <text evidence="3">The sequence shown here is derived from an EMBL/GenBank/DDBJ whole genome shotgun (WGS) entry which is preliminary data.</text>
</comment>
<feature type="compositionally biased region" description="Basic residues" evidence="1">
    <location>
        <begin position="500"/>
        <end position="518"/>
    </location>
</feature>
<accession>A0A5M3N113</accession>
<dbReference type="PANTHER" id="PTHR24074">
    <property type="entry name" value="CO-CHAPERONE PROTEIN DJLA"/>
    <property type="match status" value="1"/>
</dbReference>
<dbReference type="Pfam" id="PF00226">
    <property type="entry name" value="DnaJ"/>
    <property type="match status" value="1"/>
</dbReference>
<dbReference type="InterPro" id="IPR050817">
    <property type="entry name" value="DjlA_DnaK_co-chaperone"/>
</dbReference>
<dbReference type="SUPFAM" id="SSF48403">
    <property type="entry name" value="Ankyrin repeat"/>
    <property type="match status" value="1"/>
</dbReference>
<dbReference type="InterPro" id="IPR002110">
    <property type="entry name" value="Ankyrin_rpt"/>
</dbReference>
<evidence type="ECO:0000313" key="3">
    <source>
        <dbReference type="EMBL" id="EIW85100.1"/>
    </source>
</evidence>
<dbReference type="Proteomes" id="UP000053558">
    <property type="component" value="Unassembled WGS sequence"/>
</dbReference>
<feature type="compositionally biased region" description="Basic and acidic residues" evidence="1">
    <location>
        <begin position="458"/>
        <end position="472"/>
    </location>
</feature>
<evidence type="ECO:0000256" key="1">
    <source>
        <dbReference type="SAM" id="MobiDB-lite"/>
    </source>
</evidence>
<feature type="region of interest" description="Disordered" evidence="1">
    <location>
        <begin position="140"/>
        <end position="231"/>
    </location>
</feature>
<reference evidence="4" key="1">
    <citation type="journal article" date="2012" name="Science">
        <title>The Paleozoic origin of enzymatic lignin decomposition reconstructed from 31 fungal genomes.</title>
        <authorList>
            <person name="Floudas D."/>
            <person name="Binder M."/>
            <person name="Riley R."/>
            <person name="Barry K."/>
            <person name="Blanchette R.A."/>
            <person name="Henrissat B."/>
            <person name="Martinez A.T."/>
            <person name="Otillar R."/>
            <person name="Spatafora J.W."/>
            <person name="Yadav J.S."/>
            <person name="Aerts A."/>
            <person name="Benoit I."/>
            <person name="Boyd A."/>
            <person name="Carlson A."/>
            <person name="Copeland A."/>
            <person name="Coutinho P.M."/>
            <person name="de Vries R.P."/>
            <person name="Ferreira P."/>
            <person name="Findley K."/>
            <person name="Foster B."/>
            <person name="Gaskell J."/>
            <person name="Glotzer D."/>
            <person name="Gorecki P."/>
            <person name="Heitman J."/>
            <person name="Hesse C."/>
            <person name="Hori C."/>
            <person name="Igarashi K."/>
            <person name="Jurgens J.A."/>
            <person name="Kallen N."/>
            <person name="Kersten P."/>
            <person name="Kohler A."/>
            <person name="Kuees U."/>
            <person name="Kumar T.K.A."/>
            <person name="Kuo A."/>
            <person name="LaButti K."/>
            <person name="Larrondo L.F."/>
            <person name="Lindquist E."/>
            <person name="Ling A."/>
            <person name="Lombard V."/>
            <person name="Lucas S."/>
            <person name="Lundell T."/>
            <person name="Martin R."/>
            <person name="McLaughlin D.J."/>
            <person name="Morgenstern I."/>
            <person name="Morin E."/>
            <person name="Murat C."/>
            <person name="Nagy L.G."/>
            <person name="Nolan M."/>
            <person name="Ohm R.A."/>
            <person name="Patyshakuliyeva A."/>
            <person name="Rokas A."/>
            <person name="Ruiz-Duenas F.J."/>
            <person name="Sabat G."/>
            <person name="Salamov A."/>
            <person name="Samejima M."/>
            <person name="Schmutz J."/>
            <person name="Slot J.C."/>
            <person name="St John F."/>
            <person name="Stenlid J."/>
            <person name="Sun H."/>
            <person name="Sun S."/>
            <person name="Syed K."/>
            <person name="Tsang A."/>
            <person name="Wiebenga A."/>
            <person name="Young D."/>
            <person name="Pisabarro A."/>
            <person name="Eastwood D.C."/>
            <person name="Martin F."/>
            <person name="Cullen D."/>
            <person name="Grigoriev I.V."/>
            <person name="Hibbett D.S."/>
        </authorList>
    </citation>
    <scope>NUCLEOTIDE SEQUENCE [LARGE SCALE GENOMIC DNA]</scope>
    <source>
        <strain evidence="4">RWD-64-598 SS2</strain>
    </source>
</reference>
<proteinExistence type="predicted"/>
<feature type="compositionally biased region" description="Low complexity" evidence="1">
    <location>
        <begin position="220"/>
        <end position="231"/>
    </location>
</feature>
<evidence type="ECO:0000313" key="4">
    <source>
        <dbReference type="Proteomes" id="UP000053558"/>
    </source>
</evidence>
<dbReference type="AlphaFoldDB" id="A0A5M3N113"/>
<dbReference type="InterPro" id="IPR001623">
    <property type="entry name" value="DnaJ_domain"/>
</dbReference>
<protein>
    <submittedName>
        <fullName evidence="3">DnaJ-domain-containing protein</fullName>
    </submittedName>
</protein>
<feature type="compositionally biased region" description="Polar residues" evidence="1">
    <location>
        <begin position="484"/>
        <end position="493"/>
    </location>
</feature>
<dbReference type="CDD" id="cd06257">
    <property type="entry name" value="DnaJ"/>
    <property type="match status" value="1"/>
</dbReference>
<feature type="compositionally biased region" description="Polar residues" evidence="1">
    <location>
        <begin position="431"/>
        <end position="457"/>
    </location>
</feature>
<name>A0A5M3N113_CONPW</name>
<dbReference type="Pfam" id="PF12796">
    <property type="entry name" value="Ank_2"/>
    <property type="match status" value="1"/>
</dbReference>
<dbReference type="Gene3D" id="1.10.287.110">
    <property type="entry name" value="DnaJ domain"/>
    <property type="match status" value="1"/>
</dbReference>
<feature type="region of interest" description="Disordered" evidence="1">
    <location>
        <begin position="422"/>
        <end position="518"/>
    </location>
</feature>
<dbReference type="KEGG" id="cput:CONPUDRAFT_87594"/>
<dbReference type="OrthoDB" id="442087at2759"/>
<dbReference type="GeneID" id="19211192"/>
<feature type="domain" description="J" evidence="2">
    <location>
        <begin position="9"/>
        <end position="79"/>
    </location>
</feature>
<dbReference type="SUPFAM" id="SSF46565">
    <property type="entry name" value="Chaperone J-domain"/>
    <property type="match status" value="1"/>
</dbReference>
<dbReference type="SMART" id="SM00271">
    <property type="entry name" value="DnaJ"/>
    <property type="match status" value="1"/>
</dbReference>
<dbReference type="EMBL" id="JH711574">
    <property type="protein sequence ID" value="EIW85100.1"/>
    <property type="molecule type" value="Genomic_DNA"/>
</dbReference>